<gene>
    <name evidence="2" type="ORF">PoB_001522100</name>
</gene>
<name>A0AAV3YN94_9GAST</name>
<sequence length="161" mass="16976">MTELTIRTRQSSSACVHCNCNPACAIEGDEHATADGTGATSMLRTPPSPKRRRISHSSSSLSPSSSTLSFSSVPSLFPTSGRLAGSGFHSRIIALAFLASCGLTCVTSQGFKAFDTGWETNVTDGKVHGALKTRGNSWGWRVGGRERGVTKINVCSRGGRK</sequence>
<evidence type="ECO:0000256" key="1">
    <source>
        <dbReference type="SAM" id="MobiDB-lite"/>
    </source>
</evidence>
<dbReference type="AlphaFoldDB" id="A0AAV3YN94"/>
<dbReference type="EMBL" id="BLXT01001881">
    <property type="protein sequence ID" value="GFN88715.1"/>
    <property type="molecule type" value="Genomic_DNA"/>
</dbReference>
<reference evidence="2 3" key="1">
    <citation type="journal article" date="2021" name="Elife">
        <title>Chloroplast acquisition without the gene transfer in kleptoplastic sea slugs, Plakobranchus ocellatus.</title>
        <authorList>
            <person name="Maeda T."/>
            <person name="Takahashi S."/>
            <person name="Yoshida T."/>
            <person name="Shimamura S."/>
            <person name="Takaki Y."/>
            <person name="Nagai Y."/>
            <person name="Toyoda A."/>
            <person name="Suzuki Y."/>
            <person name="Arimoto A."/>
            <person name="Ishii H."/>
            <person name="Satoh N."/>
            <person name="Nishiyama T."/>
            <person name="Hasebe M."/>
            <person name="Maruyama T."/>
            <person name="Minagawa J."/>
            <person name="Obokata J."/>
            <person name="Shigenobu S."/>
        </authorList>
    </citation>
    <scope>NUCLEOTIDE SEQUENCE [LARGE SCALE GENOMIC DNA]</scope>
</reference>
<proteinExistence type="predicted"/>
<evidence type="ECO:0000313" key="3">
    <source>
        <dbReference type="Proteomes" id="UP000735302"/>
    </source>
</evidence>
<comment type="caution">
    <text evidence="2">The sequence shown here is derived from an EMBL/GenBank/DDBJ whole genome shotgun (WGS) entry which is preliminary data.</text>
</comment>
<keyword evidence="3" id="KW-1185">Reference proteome</keyword>
<evidence type="ECO:0000313" key="2">
    <source>
        <dbReference type="EMBL" id="GFN88715.1"/>
    </source>
</evidence>
<organism evidence="2 3">
    <name type="scientific">Plakobranchus ocellatus</name>
    <dbReference type="NCBI Taxonomy" id="259542"/>
    <lineage>
        <taxon>Eukaryota</taxon>
        <taxon>Metazoa</taxon>
        <taxon>Spiralia</taxon>
        <taxon>Lophotrochozoa</taxon>
        <taxon>Mollusca</taxon>
        <taxon>Gastropoda</taxon>
        <taxon>Heterobranchia</taxon>
        <taxon>Euthyneura</taxon>
        <taxon>Panpulmonata</taxon>
        <taxon>Sacoglossa</taxon>
        <taxon>Placobranchoidea</taxon>
        <taxon>Plakobranchidae</taxon>
        <taxon>Plakobranchus</taxon>
    </lineage>
</organism>
<feature type="region of interest" description="Disordered" evidence="1">
    <location>
        <begin position="35"/>
        <end position="70"/>
    </location>
</feature>
<dbReference type="Proteomes" id="UP000735302">
    <property type="component" value="Unassembled WGS sequence"/>
</dbReference>
<feature type="compositionally biased region" description="Low complexity" evidence="1">
    <location>
        <begin position="56"/>
        <end position="70"/>
    </location>
</feature>
<accession>A0AAV3YN94</accession>
<protein>
    <submittedName>
        <fullName evidence="2">Uncharacterized protein</fullName>
    </submittedName>
</protein>